<dbReference type="AlphaFoldDB" id="A0A6G7CL51"/>
<gene>
    <name evidence="1" type="ORF">G5S32_13180</name>
</gene>
<protein>
    <submittedName>
        <fullName evidence="1">Uncharacterized protein</fullName>
    </submittedName>
</protein>
<reference evidence="1 2" key="1">
    <citation type="submission" date="2020-02" db="EMBL/GenBank/DDBJ databases">
        <title>A complete genome of a marine bacterium Vibrio sp. ZWAL4003 isolated from the mangrove sediment with the ability to degrade polysaccharides.</title>
        <authorList>
            <person name="Wu J."/>
            <person name="Qu W."/>
            <person name="Zeng R."/>
        </authorList>
    </citation>
    <scope>NUCLEOTIDE SEQUENCE [LARGE SCALE GENOMIC DNA]</scope>
    <source>
        <strain evidence="1 2">ZWAL4003</strain>
    </source>
</reference>
<sequence>MVNVAIKTKVKQIFISKSKAVYQVDLIWLNQITDVLIYTSIANYAADGKVIDVDDDDTVDECIKMVVMKITQLIEQAIPPLLIK</sequence>
<dbReference type="EMBL" id="CP049331">
    <property type="protein sequence ID" value="QIH42861.1"/>
    <property type="molecule type" value="Genomic_DNA"/>
</dbReference>
<dbReference type="KEGG" id="vzi:G5S32_13180"/>
<evidence type="ECO:0000313" key="2">
    <source>
        <dbReference type="Proteomes" id="UP000503003"/>
    </source>
</evidence>
<proteinExistence type="predicted"/>
<organism evidence="1 2">
    <name type="scientific">Vibrio ziniensis</name>
    <dbReference type="NCBI Taxonomy" id="2711221"/>
    <lineage>
        <taxon>Bacteria</taxon>
        <taxon>Pseudomonadati</taxon>
        <taxon>Pseudomonadota</taxon>
        <taxon>Gammaproteobacteria</taxon>
        <taxon>Vibrionales</taxon>
        <taxon>Vibrionaceae</taxon>
        <taxon>Vibrio</taxon>
    </lineage>
</organism>
<keyword evidence="2" id="KW-1185">Reference proteome</keyword>
<accession>A0A6G7CL51</accession>
<dbReference type="Proteomes" id="UP000503003">
    <property type="component" value="Chromosome 1"/>
</dbReference>
<name>A0A6G7CL51_9VIBR</name>
<evidence type="ECO:0000313" key="1">
    <source>
        <dbReference type="EMBL" id="QIH42861.1"/>
    </source>
</evidence>
<dbReference type="RefSeq" id="WP_165312412.1">
    <property type="nucleotide sequence ID" value="NZ_CP049331.1"/>
</dbReference>